<gene>
    <name evidence="1" type="ORF">CDAR_101771</name>
</gene>
<comment type="caution">
    <text evidence="1">The sequence shown here is derived from an EMBL/GenBank/DDBJ whole genome shotgun (WGS) entry which is preliminary data.</text>
</comment>
<accession>A0AAV4S8T8</accession>
<proteinExistence type="predicted"/>
<keyword evidence="2" id="KW-1185">Reference proteome</keyword>
<dbReference type="AlphaFoldDB" id="A0AAV4S8T8"/>
<name>A0AAV4S8T8_9ARAC</name>
<evidence type="ECO:0000313" key="2">
    <source>
        <dbReference type="Proteomes" id="UP001054837"/>
    </source>
</evidence>
<dbReference type="Proteomes" id="UP001054837">
    <property type="component" value="Unassembled WGS sequence"/>
</dbReference>
<reference evidence="1 2" key="1">
    <citation type="submission" date="2021-06" db="EMBL/GenBank/DDBJ databases">
        <title>Caerostris darwini draft genome.</title>
        <authorList>
            <person name="Kono N."/>
            <person name="Arakawa K."/>
        </authorList>
    </citation>
    <scope>NUCLEOTIDE SEQUENCE [LARGE SCALE GENOMIC DNA]</scope>
</reference>
<evidence type="ECO:0000313" key="1">
    <source>
        <dbReference type="EMBL" id="GIY29947.1"/>
    </source>
</evidence>
<protein>
    <submittedName>
        <fullName evidence="1">Uncharacterized protein</fullName>
    </submittedName>
</protein>
<organism evidence="1 2">
    <name type="scientific">Caerostris darwini</name>
    <dbReference type="NCBI Taxonomy" id="1538125"/>
    <lineage>
        <taxon>Eukaryota</taxon>
        <taxon>Metazoa</taxon>
        <taxon>Ecdysozoa</taxon>
        <taxon>Arthropoda</taxon>
        <taxon>Chelicerata</taxon>
        <taxon>Arachnida</taxon>
        <taxon>Araneae</taxon>
        <taxon>Araneomorphae</taxon>
        <taxon>Entelegynae</taxon>
        <taxon>Araneoidea</taxon>
        <taxon>Araneidae</taxon>
        <taxon>Caerostris</taxon>
    </lineage>
</organism>
<sequence>MSRNKEDVSVCLTFAVPHRNREASSMRFQCFFLVAEVPLSWFERHFSVRMFLNGERVPASSTGGVSVTSAFKDDALKMQPFFPHKNRLGKKFPISG</sequence>
<dbReference type="EMBL" id="BPLQ01007416">
    <property type="protein sequence ID" value="GIY29947.1"/>
    <property type="molecule type" value="Genomic_DNA"/>
</dbReference>